<name>A0A9P0J157_9DIPT</name>
<protein>
    <submittedName>
        <fullName evidence="1">Uncharacterized protein</fullName>
    </submittedName>
</protein>
<evidence type="ECO:0000313" key="1">
    <source>
        <dbReference type="EMBL" id="CAH1720959.1"/>
    </source>
</evidence>
<dbReference type="AlphaFoldDB" id="A0A9P0J157"/>
<dbReference type="EMBL" id="OU895878">
    <property type="protein sequence ID" value="CAH1720959.1"/>
    <property type="molecule type" value="Genomic_DNA"/>
</dbReference>
<proteinExistence type="predicted"/>
<dbReference type="Pfam" id="PF15929">
    <property type="entry name" value="Myofilin"/>
    <property type="match status" value="1"/>
</dbReference>
<accession>A0A9P0J157</accession>
<reference evidence="1" key="1">
    <citation type="submission" date="2022-01" db="EMBL/GenBank/DDBJ databases">
        <authorList>
            <person name="King R."/>
        </authorList>
    </citation>
    <scope>NUCLEOTIDE SEQUENCE</scope>
</reference>
<keyword evidence="2" id="KW-1185">Reference proteome</keyword>
<dbReference type="InterPro" id="IPR031828">
    <property type="entry name" value="Myofilin"/>
</dbReference>
<gene>
    <name evidence="1" type="ORF">CHIRRI_LOCUS7731</name>
</gene>
<sequence>MPSTMFRDYLEMVVGFNEPIGKKAQFLNSYLGGLSGKIDMVAHEKKPATYTFASRGPVADRIRDSNYHYSPLSKNTYGLTPRKITAKQQRERE</sequence>
<dbReference type="Proteomes" id="UP001153620">
    <property type="component" value="Chromosome 2"/>
</dbReference>
<reference evidence="1" key="2">
    <citation type="submission" date="2022-10" db="EMBL/GenBank/DDBJ databases">
        <authorList>
            <consortium name="ENA_rothamsted_submissions"/>
            <consortium name="culmorum"/>
            <person name="King R."/>
        </authorList>
    </citation>
    <scope>NUCLEOTIDE SEQUENCE</scope>
</reference>
<evidence type="ECO:0000313" key="2">
    <source>
        <dbReference type="Proteomes" id="UP001153620"/>
    </source>
</evidence>
<organism evidence="1 2">
    <name type="scientific">Chironomus riparius</name>
    <dbReference type="NCBI Taxonomy" id="315576"/>
    <lineage>
        <taxon>Eukaryota</taxon>
        <taxon>Metazoa</taxon>
        <taxon>Ecdysozoa</taxon>
        <taxon>Arthropoda</taxon>
        <taxon>Hexapoda</taxon>
        <taxon>Insecta</taxon>
        <taxon>Pterygota</taxon>
        <taxon>Neoptera</taxon>
        <taxon>Endopterygota</taxon>
        <taxon>Diptera</taxon>
        <taxon>Nematocera</taxon>
        <taxon>Chironomoidea</taxon>
        <taxon>Chironomidae</taxon>
        <taxon>Chironominae</taxon>
        <taxon>Chironomus</taxon>
    </lineage>
</organism>